<sequence length="163" mass="18605">MSQPTLKHGDWAKIIESRQKQNNSKAAKSASLKYISFGAILLTLMAIFYWTNLSASQSQPPLSEESQTRVVRYFSKQFMMGTWQLDEVKFSEYDVVTNIRVPKKLNMEGEVLSNYVKHSLCPPASSLIWKDIKTHTLTMNLFVSLQRKGQKAQCANPNTQRNS</sequence>
<comment type="caution">
    <text evidence="2">The sequence shown here is derived from an EMBL/GenBank/DDBJ whole genome shotgun (WGS) entry which is preliminary data.</text>
</comment>
<accession>A0A4Q7IPZ9</accession>
<keyword evidence="1" id="KW-0472">Membrane</keyword>
<reference evidence="2 3" key="1">
    <citation type="submission" date="2018-01" db="EMBL/GenBank/DDBJ databases">
        <title>Co-occurrence of chitin degradation, pigmentation and bioactivity in marine Pseudoalteromonas.</title>
        <authorList>
            <person name="Paulsen S."/>
            <person name="Gram L."/>
            <person name="Machado H."/>
        </authorList>
    </citation>
    <scope>NUCLEOTIDE SEQUENCE [LARGE SCALE GENOMIC DNA]</scope>
    <source>
        <strain evidence="2 3">S3898</strain>
    </source>
</reference>
<dbReference type="AlphaFoldDB" id="A0A4Q7IPZ9"/>
<protein>
    <submittedName>
        <fullName evidence="2">Uncharacterized protein</fullName>
    </submittedName>
</protein>
<evidence type="ECO:0000313" key="2">
    <source>
        <dbReference type="EMBL" id="RZQ53922.1"/>
    </source>
</evidence>
<organism evidence="2 3">
    <name type="scientific">Pseudoalteromonas phenolica</name>
    <dbReference type="NCBI Taxonomy" id="161398"/>
    <lineage>
        <taxon>Bacteria</taxon>
        <taxon>Pseudomonadati</taxon>
        <taxon>Pseudomonadota</taxon>
        <taxon>Gammaproteobacteria</taxon>
        <taxon>Alteromonadales</taxon>
        <taxon>Pseudoalteromonadaceae</taxon>
        <taxon>Pseudoalteromonas</taxon>
    </lineage>
</organism>
<dbReference type="Proteomes" id="UP000291338">
    <property type="component" value="Unassembled WGS sequence"/>
</dbReference>
<feature type="transmembrane region" description="Helical" evidence="1">
    <location>
        <begin position="34"/>
        <end position="51"/>
    </location>
</feature>
<keyword evidence="1" id="KW-1133">Transmembrane helix</keyword>
<keyword evidence="1" id="KW-0812">Transmembrane</keyword>
<gene>
    <name evidence="2" type="ORF">C1E23_06365</name>
</gene>
<dbReference type="EMBL" id="PPSX01000020">
    <property type="protein sequence ID" value="RZQ53922.1"/>
    <property type="molecule type" value="Genomic_DNA"/>
</dbReference>
<evidence type="ECO:0000313" key="3">
    <source>
        <dbReference type="Proteomes" id="UP000291338"/>
    </source>
</evidence>
<dbReference type="RefSeq" id="WP_130254776.1">
    <property type="nucleotide sequence ID" value="NZ_PPSX01000020.1"/>
</dbReference>
<proteinExistence type="predicted"/>
<evidence type="ECO:0000256" key="1">
    <source>
        <dbReference type="SAM" id="Phobius"/>
    </source>
</evidence>
<name>A0A4Q7IPZ9_9GAMM</name>